<feature type="signal peptide" evidence="1">
    <location>
        <begin position="1"/>
        <end position="19"/>
    </location>
</feature>
<proteinExistence type="predicted"/>
<dbReference type="EMBL" id="LT629690">
    <property type="protein sequence ID" value="SDE94687.1"/>
    <property type="molecule type" value="Genomic_DNA"/>
</dbReference>
<dbReference type="InterPro" id="IPR046715">
    <property type="entry name" value="DUF6607"/>
</dbReference>
<protein>
    <submittedName>
        <fullName evidence="2">Uncharacterized protein</fullName>
    </submittedName>
</protein>
<dbReference type="AlphaFoldDB" id="A0A1G7H2Q2"/>
<dbReference type="RefSeq" id="WP_083344102.1">
    <property type="nucleotide sequence ID" value="NZ_LT629690.1"/>
</dbReference>
<accession>A0A1G7H2Q2</accession>
<sequence length="327" mass="37192">MNALVKLVSLGLVSSVACAQMGQLEAGKKAIHARTGCFLVDYSFVETETLKPGYVRDNRVYDVNKDKSVKEWIIATEISPTRVKLQHVLQGVTLKGEHMPGGIIRHTGEDWSFNASSRFEYQGPNAKGEDTWKTIQLEPNQWLRRVTSLDDGLRYQCSAAWTTDTEYASWKCDDMAPIPGREYRDMKRKDYQDLERSSKLVVYDTNWLEREANTKIVDADGVKTPLVKELGKTWYVRLPDAECKDAQEFASPRRVAFWDITREAWDEELAGVNAWSDAKTAKGKDSRYGRIADMEETWIRKDLSQPAVRAEAKDAVKKVIEETQAGK</sequence>
<dbReference type="Proteomes" id="UP000182427">
    <property type="component" value="Chromosome I"/>
</dbReference>
<keyword evidence="1" id="KW-0732">Signal</keyword>
<name>A0A1G7H2Q2_9BACT</name>
<evidence type="ECO:0000256" key="1">
    <source>
        <dbReference type="SAM" id="SignalP"/>
    </source>
</evidence>
<gene>
    <name evidence="2" type="ORF">SAMN05444167_0897</name>
</gene>
<evidence type="ECO:0000313" key="3">
    <source>
        <dbReference type="Proteomes" id="UP000182427"/>
    </source>
</evidence>
<organism evidence="2 3">
    <name type="scientific">Terriglobus roseus</name>
    <dbReference type="NCBI Taxonomy" id="392734"/>
    <lineage>
        <taxon>Bacteria</taxon>
        <taxon>Pseudomonadati</taxon>
        <taxon>Acidobacteriota</taxon>
        <taxon>Terriglobia</taxon>
        <taxon>Terriglobales</taxon>
        <taxon>Acidobacteriaceae</taxon>
        <taxon>Terriglobus</taxon>
    </lineage>
</organism>
<dbReference type="PROSITE" id="PS51257">
    <property type="entry name" value="PROKAR_LIPOPROTEIN"/>
    <property type="match status" value="1"/>
</dbReference>
<feature type="chain" id="PRO_5009241237" evidence="1">
    <location>
        <begin position="20"/>
        <end position="327"/>
    </location>
</feature>
<dbReference type="Pfam" id="PF20311">
    <property type="entry name" value="DUF6607"/>
    <property type="match status" value="1"/>
</dbReference>
<keyword evidence="3" id="KW-1185">Reference proteome</keyword>
<evidence type="ECO:0000313" key="2">
    <source>
        <dbReference type="EMBL" id="SDE94687.1"/>
    </source>
</evidence>
<reference evidence="2 3" key="1">
    <citation type="submission" date="2016-10" db="EMBL/GenBank/DDBJ databases">
        <authorList>
            <person name="de Groot N.N."/>
        </authorList>
    </citation>
    <scope>NUCLEOTIDE SEQUENCE [LARGE SCALE GENOMIC DNA]</scope>
    <source>
        <strain evidence="2 3">GAS232</strain>
    </source>
</reference>